<feature type="binding site" evidence="7 8">
    <location>
        <position position="35"/>
    </location>
    <ligand>
        <name>S-adenosyl-L-methionine</name>
        <dbReference type="ChEBI" id="CHEBI:59789"/>
    </ligand>
</feature>
<comment type="catalytic activity">
    <reaction evidence="7">
        <text>adenosine(1518)/adenosine(1519) in 16S rRNA + 4 S-adenosyl-L-methionine = N(6)-dimethyladenosine(1518)/N(6)-dimethyladenosine(1519) in 16S rRNA + 4 S-adenosyl-L-homocysteine + 4 H(+)</text>
        <dbReference type="Rhea" id="RHEA:19609"/>
        <dbReference type="Rhea" id="RHEA-COMP:10232"/>
        <dbReference type="Rhea" id="RHEA-COMP:10233"/>
        <dbReference type="ChEBI" id="CHEBI:15378"/>
        <dbReference type="ChEBI" id="CHEBI:57856"/>
        <dbReference type="ChEBI" id="CHEBI:59789"/>
        <dbReference type="ChEBI" id="CHEBI:74411"/>
        <dbReference type="ChEBI" id="CHEBI:74493"/>
        <dbReference type="EC" id="2.1.1.182"/>
    </reaction>
</comment>
<sequence length="286" mass="32335">MKKKFTTNLQINTNKMLKIVKCKLSVAPKKSLGQNFLVNRGVLDKIVAAAEIQKDDIILEVGPGTGNLTEKLASVAKKVIAVEKDRRLIGQLKIKFEKNGNIEIIEKDILKFNPEQYSLKNGGYKIVANIPYYITSHFLKTVFTKWLQPKLIVLMIQKEVAQRIMAKPPDMNLLALSVQFFANPQIISSVSRGSFQPMPKVDSAIIKLTPKNNNRLLTIDNGHFFKVIRAGFSEKRKQLLNNLAKNFDTTKEKIKNIFSSAGIKEKARAENLSLQEWEKLAELLTN</sequence>
<name>A0A1F8EXI4_9BACT</name>
<keyword evidence="5 7" id="KW-0949">S-adenosyl-L-methionine</keyword>
<dbReference type="PANTHER" id="PTHR11727:SF7">
    <property type="entry name" value="DIMETHYLADENOSINE TRANSFERASE-RELATED"/>
    <property type="match status" value="1"/>
</dbReference>
<gene>
    <name evidence="7" type="primary">rsmA</name>
    <name evidence="7" type="synonym">ksgA</name>
    <name evidence="10" type="ORF">A2746_00490</name>
</gene>
<evidence type="ECO:0000259" key="9">
    <source>
        <dbReference type="SMART" id="SM00650"/>
    </source>
</evidence>
<reference evidence="10 11" key="1">
    <citation type="journal article" date="2016" name="Nat. Commun.">
        <title>Thousands of microbial genomes shed light on interconnected biogeochemical processes in an aquifer system.</title>
        <authorList>
            <person name="Anantharaman K."/>
            <person name="Brown C.T."/>
            <person name="Hug L.A."/>
            <person name="Sharon I."/>
            <person name="Castelle C.J."/>
            <person name="Probst A.J."/>
            <person name="Thomas B.C."/>
            <person name="Singh A."/>
            <person name="Wilkins M.J."/>
            <person name="Karaoz U."/>
            <person name="Brodie E.L."/>
            <person name="Williams K.H."/>
            <person name="Hubbard S.S."/>
            <person name="Banfield J.F."/>
        </authorList>
    </citation>
    <scope>NUCLEOTIDE SEQUENCE [LARGE SCALE GENOMIC DNA]</scope>
</reference>
<feature type="binding site" evidence="7 8">
    <location>
        <position position="83"/>
    </location>
    <ligand>
        <name>S-adenosyl-L-methionine</name>
        <dbReference type="ChEBI" id="CHEBI:59789"/>
    </ligand>
</feature>
<keyword evidence="3 7" id="KW-0489">Methyltransferase</keyword>
<dbReference type="EC" id="2.1.1.182" evidence="7"/>
<comment type="subcellular location">
    <subcellularLocation>
        <location evidence="7">Cytoplasm</location>
    </subcellularLocation>
</comment>
<dbReference type="GO" id="GO:0003723">
    <property type="term" value="F:RNA binding"/>
    <property type="evidence" value="ECO:0007669"/>
    <property type="project" value="UniProtKB-UniRule"/>
</dbReference>
<dbReference type="Gene3D" id="3.40.50.150">
    <property type="entry name" value="Vaccinia Virus protein VP39"/>
    <property type="match status" value="1"/>
</dbReference>
<dbReference type="CDD" id="cd02440">
    <property type="entry name" value="AdoMet_MTases"/>
    <property type="match status" value="1"/>
</dbReference>
<dbReference type="InterPro" id="IPR020598">
    <property type="entry name" value="rRNA_Ade_methylase_Trfase_N"/>
</dbReference>
<comment type="caution">
    <text evidence="10">The sequence shown here is derived from an EMBL/GenBank/DDBJ whole genome shotgun (WGS) entry which is preliminary data.</text>
</comment>
<dbReference type="Proteomes" id="UP000177419">
    <property type="component" value="Unassembled WGS sequence"/>
</dbReference>
<evidence type="ECO:0000256" key="5">
    <source>
        <dbReference type="ARBA" id="ARBA00022691"/>
    </source>
</evidence>
<evidence type="ECO:0000256" key="2">
    <source>
        <dbReference type="ARBA" id="ARBA00022552"/>
    </source>
</evidence>
<dbReference type="InterPro" id="IPR029063">
    <property type="entry name" value="SAM-dependent_MTases_sf"/>
</dbReference>
<evidence type="ECO:0000256" key="3">
    <source>
        <dbReference type="ARBA" id="ARBA00022603"/>
    </source>
</evidence>
<dbReference type="PROSITE" id="PS01131">
    <property type="entry name" value="RRNA_A_DIMETH"/>
    <property type="match status" value="1"/>
</dbReference>
<dbReference type="SMART" id="SM00650">
    <property type="entry name" value="rADc"/>
    <property type="match status" value="1"/>
</dbReference>
<dbReference type="InterPro" id="IPR020596">
    <property type="entry name" value="rRNA_Ade_Mease_Trfase_CS"/>
</dbReference>
<feature type="domain" description="Ribosomal RNA adenine methylase transferase N-terminal" evidence="9">
    <location>
        <begin position="42"/>
        <end position="212"/>
    </location>
</feature>
<evidence type="ECO:0000256" key="8">
    <source>
        <dbReference type="PROSITE-ProRule" id="PRU01026"/>
    </source>
</evidence>
<dbReference type="PROSITE" id="PS51689">
    <property type="entry name" value="SAM_RNA_A_N6_MT"/>
    <property type="match status" value="1"/>
</dbReference>
<dbReference type="EMBL" id="MGJJ01000018">
    <property type="protein sequence ID" value="OGN05040.1"/>
    <property type="molecule type" value="Genomic_DNA"/>
</dbReference>
<dbReference type="GO" id="GO:0052908">
    <property type="term" value="F:16S rRNA (adenine(1518)-N(6)/adenine(1519)-N(6))-dimethyltransferase activity"/>
    <property type="evidence" value="ECO:0007669"/>
    <property type="project" value="UniProtKB-EC"/>
</dbReference>
<feature type="binding site" evidence="7 8">
    <location>
        <position position="108"/>
    </location>
    <ligand>
        <name>S-adenosyl-L-methionine</name>
        <dbReference type="ChEBI" id="CHEBI:59789"/>
    </ligand>
</feature>
<organism evidence="10 11">
    <name type="scientific">Candidatus Yanofskybacteria bacterium RIFCSPHIGHO2_01_FULL_44_22</name>
    <dbReference type="NCBI Taxonomy" id="1802669"/>
    <lineage>
        <taxon>Bacteria</taxon>
        <taxon>Candidatus Yanofskyibacteriota</taxon>
    </lineage>
</organism>
<dbReference type="STRING" id="1802669.A2746_00490"/>
<evidence type="ECO:0000313" key="10">
    <source>
        <dbReference type="EMBL" id="OGN05040.1"/>
    </source>
</evidence>
<keyword evidence="4 7" id="KW-0808">Transferase</keyword>
<dbReference type="GO" id="GO:0005829">
    <property type="term" value="C:cytosol"/>
    <property type="evidence" value="ECO:0007669"/>
    <property type="project" value="TreeGrafter"/>
</dbReference>
<dbReference type="PANTHER" id="PTHR11727">
    <property type="entry name" value="DIMETHYLADENOSINE TRANSFERASE"/>
    <property type="match status" value="1"/>
</dbReference>
<protein>
    <recommendedName>
        <fullName evidence="7">Ribosomal RNA small subunit methyltransferase A</fullName>
        <ecNumber evidence="7">2.1.1.182</ecNumber>
    </recommendedName>
    <alternativeName>
        <fullName evidence="7">16S rRNA (adenine(1518)-N(6)/adenine(1519)-N(6))-dimethyltransferase</fullName>
    </alternativeName>
    <alternativeName>
        <fullName evidence="7">16S rRNA dimethyladenosine transferase</fullName>
    </alternativeName>
    <alternativeName>
        <fullName evidence="7">16S rRNA dimethylase</fullName>
    </alternativeName>
    <alternativeName>
        <fullName evidence="7">S-adenosylmethionine-6-N', N'-adenosyl(rRNA) dimethyltransferase</fullName>
    </alternativeName>
</protein>
<proteinExistence type="inferred from homology"/>
<dbReference type="Pfam" id="PF00398">
    <property type="entry name" value="RrnaAD"/>
    <property type="match status" value="1"/>
</dbReference>
<dbReference type="AlphaFoldDB" id="A0A1F8EXI4"/>
<evidence type="ECO:0000256" key="7">
    <source>
        <dbReference type="HAMAP-Rule" id="MF_00607"/>
    </source>
</evidence>
<comment type="function">
    <text evidence="7">Specifically dimethylates two adjacent adenosines (A1518 and A1519) in the loop of a conserved hairpin near the 3'-end of 16S rRNA in the 30S particle. May play a critical role in biogenesis of 30S subunits.</text>
</comment>
<dbReference type="Gene3D" id="1.10.8.100">
    <property type="entry name" value="Ribosomal RNA adenine dimethylase-like, domain 2"/>
    <property type="match status" value="1"/>
</dbReference>
<dbReference type="InterPro" id="IPR023165">
    <property type="entry name" value="rRNA_Ade_diMease-like_C"/>
</dbReference>
<dbReference type="SUPFAM" id="SSF53335">
    <property type="entry name" value="S-adenosyl-L-methionine-dependent methyltransferases"/>
    <property type="match status" value="1"/>
</dbReference>
<evidence type="ECO:0000313" key="11">
    <source>
        <dbReference type="Proteomes" id="UP000177419"/>
    </source>
</evidence>
<accession>A0A1F8EXI4</accession>
<dbReference type="HAMAP" id="MF_00607">
    <property type="entry name" value="16SrRNA_methyltr_A"/>
    <property type="match status" value="1"/>
</dbReference>
<dbReference type="InterPro" id="IPR011530">
    <property type="entry name" value="rRNA_adenine_dimethylase"/>
</dbReference>
<feature type="binding site" evidence="7 8">
    <location>
        <position position="37"/>
    </location>
    <ligand>
        <name>S-adenosyl-L-methionine</name>
        <dbReference type="ChEBI" id="CHEBI:59789"/>
    </ligand>
</feature>
<comment type="similarity">
    <text evidence="7">Belongs to the class I-like SAM-binding methyltransferase superfamily. rRNA adenine N(6)-methyltransferase family. RsmA subfamily.</text>
</comment>
<feature type="binding site" evidence="7 8">
    <location>
        <position position="62"/>
    </location>
    <ligand>
        <name>S-adenosyl-L-methionine</name>
        <dbReference type="ChEBI" id="CHEBI:59789"/>
    </ligand>
</feature>
<keyword evidence="2 7" id="KW-0698">rRNA processing</keyword>
<evidence type="ECO:0000256" key="6">
    <source>
        <dbReference type="ARBA" id="ARBA00022884"/>
    </source>
</evidence>
<evidence type="ECO:0000256" key="4">
    <source>
        <dbReference type="ARBA" id="ARBA00022679"/>
    </source>
</evidence>
<keyword evidence="6 7" id="KW-0694">RNA-binding</keyword>
<keyword evidence="1 7" id="KW-0963">Cytoplasm</keyword>
<evidence type="ECO:0000256" key="1">
    <source>
        <dbReference type="ARBA" id="ARBA00022490"/>
    </source>
</evidence>
<dbReference type="NCBIfam" id="TIGR00755">
    <property type="entry name" value="ksgA"/>
    <property type="match status" value="1"/>
</dbReference>
<feature type="binding site" evidence="7 8">
    <location>
        <position position="129"/>
    </location>
    <ligand>
        <name>S-adenosyl-L-methionine</name>
        <dbReference type="ChEBI" id="CHEBI:59789"/>
    </ligand>
</feature>
<dbReference type="InterPro" id="IPR001737">
    <property type="entry name" value="KsgA/Erm"/>
</dbReference>